<protein>
    <submittedName>
        <fullName evidence="1">Uncharacterized protein</fullName>
    </submittedName>
</protein>
<proteinExistence type="predicted"/>
<accession>A0ABQ6HBF9</accession>
<evidence type="ECO:0000313" key="2">
    <source>
        <dbReference type="Proteomes" id="UP001157134"/>
    </source>
</evidence>
<comment type="caution">
    <text evidence="1">The sequence shown here is derived from an EMBL/GenBank/DDBJ whole genome shotgun (WGS) entry which is preliminary data.</text>
</comment>
<dbReference type="EMBL" id="BSSV01000001">
    <property type="protein sequence ID" value="GLX84100.1"/>
    <property type="molecule type" value="Genomic_DNA"/>
</dbReference>
<dbReference type="Proteomes" id="UP001157134">
    <property type="component" value="Unassembled WGS sequence"/>
</dbReference>
<reference evidence="1 2" key="1">
    <citation type="submission" date="2023-03" db="EMBL/GenBank/DDBJ databases">
        <title>Thalassotalea loyana LMG 22536T draft genome sequence.</title>
        <authorList>
            <person name="Sawabe T."/>
        </authorList>
    </citation>
    <scope>NUCLEOTIDE SEQUENCE [LARGE SCALE GENOMIC DNA]</scope>
    <source>
        <strain evidence="1 2">LMG 22536</strain>
    </source>
</reference>
<organism evidence="1 2">
    <name type="scientific">Thalassotalea loyana</name>
    <dbReference type="NCBI Taxonomy" id="280483"/>
    <lineage>
        <taxon>Bacteria</taxon>
        <taxon>Pseudomonadati</taxon>
        <taxon>Pseudomonadota</taxon>
        <taxon>Gammaproteobacteria</taxon>
        <taxon>Alteromonadales</taxon>
        <taxon>Colwelliaceae</taxon>
        <taxon>Thalassotalea</taxon>
    </lineage>
</organism>
<gene>
    <name evidence="1" type="ORF">tloyanaT_03520</name>
</gene>
<keyword evidence="2" id="KW-1185">Reference proteome</keyword>
<evidence type="ECO:0000313" key="1">
    <source>
        <dbReference type="EMBL" id="GLX84100.1"/>
    </source>
</evidence>
<name>A0ABQ6HBF9_9GAMM</name>
<sequence>MYLIVIPAINNELISATGNLASSSSKSNVSLPSNIFPSIIENNTKNGMFIRALTRKL</sequence>